<feature type="transmembrane region" description="Helical" evidence="6">
    <location>
        <begin position="265"/>
        <end position="283"/>
    </location>
</feature>
<dbReference type="PRINTS" id="PR01036">
    <property type="entry name" value="TCRTETB"/>
</dbReference>
<feature type="transmembrane region" description="Helical" evidence="6">
    <location>
        <begin position="289"/>
        <end position="306"/>
    </location>
</feature>
<reference evidence="8" key="2">
    <citation type="submission" date="2015-05" db="EMBL/GenBank/DDBJ databases">
        <title>Draft genome sequence of Actinomyces odontolyticus (ATCC 17982).</title>
        <authorList>
            <person name="Sudarsanam P."/>
            <person name="Ley R."/>
            <person name="Guruge J."/>
            <person name="Turnbaugh P.J."/>
            <person name="Mahowald M."/>
            <person name="Liep D."/>
            <person name="Gordon J."/>
        </authorList>
    </citation>
    <scope>NUCLEOTIDE SEQUENCE</scope>
    <source>
        <strain evidence="8">ATCC 17982</strain>
    </source>
</reference>
<dbReference type="AlphaFoldDB" id="A7BBS4"/>
<dbReference type="InterPro" id="IPR020846">
    <property type="entry name" value="MFS_dom"/>
</dbReference>
<feature type="transmembrane region" description="Helical" evidence="6">
    <location>
        <begin position="456"/>
        <end position="474"/>
    </location>
</feature>
<evidence type="ECO:0000313" key="8">
    <source>
        <dbReference type="EMBL" id="EDN80648.1"/>
    </source>
</evidence>
<feature type="transmembrane region" description="Helical" evidence="6">
    <location>
        <begin position="235"/>
        <end position="253"/>
    </location>
</feature>
<dbReference type="GO" id="GO:0005886">
    <property type="term" value="C:plasma membrane"/>
    <property type="evidence" value="ECO:0007669"/>
    <property type="project" value="UniProtKB-SubCell"/>
</dbReference>
<reference evidence="8" key="1">
    <citation type="submission" date="2007-04" db="EMBL/GenBank/DDBJ databases">
        <authorList>
            <person name="Fulton L."/>
            <person name="Clifton S."/>
            <person name="Fulton B."/>
            <person name="Xu J."/>
            <person name="Minx P."/>
            <person name="Pepin K.H."/>
            <person name="Johnson M."/>
            <person name="Thiruvilangam P."/>
            <person name="Bhonagiri V."/>
            <person name="Nash W.E."/>
            <person name="Mardis E.R."/>
            <person name="Wilson R.K."/>
        </authorList>
    </citation>
    <scope>NUCLEOTIDE SEQUENCE [LARGE SCALE GENOMIC DNA]</scope>
    <source>
        <strain evidence="8">ATCC 17982</strain>
    </source>
</reference>
<comment type="caution">
    <text evidence="8">The sequence shown here is derived from an EMBL/GenBank/DDBJ whole genome shotgun (WGS) entry which is preliminary data.</text>
</comment>
<dbReference type="PROSITE" id="PS50850">
    <property type="entry name" value="MFS"/>
    <property type="match status" value="1"/>
</dbReference>
<feature type="transmembrane region" description="Helical" evidence="6">
    <location>
        <begin position="327"/>
        <end position="345"/>
    </location>
</feature>
<feature type="transmembrane region" description="Helical" evidence="6">
    <location>
        <begin position="395"/>
        <end position="416"/>
    </location>
</feature>
<dbReference type="PANTHER" id="PTHR42718">
    <property type="entry name" value="MAJOR FACILITATOR SUPERFAMILY MULTIDRUG TRANSPORTER MFSC"/>
    <property type="match status" value="1"/>
</dbReference>
<gene>
    <name evidence="8" type="ORF">ACTODO_01095</name>
</gene>
<keyword evidence="2" id="KW-0813">Transport</keyword>
<feature type="transmembrane region" description="Helical" evidence="6">
    <location>
        <begin position="365"/>
        <end position="383"/>
    </location>
</feature>
<feature type="transmembrane region" description="Helical" evidence="6">
    <location>
        <begin position="206"/>
        <end position="229"/>
    </location>
</feature>
<evidence type="ECO:0000256" key="6">
    <source>
        <dbReference type="SAM" id="Phobius"/>
    </source>
</evidence>
<dbReference type="SUPFAM" id="SSF103473">
    <property type="entry name" value="MFS general substrate transporter"/>
    <property type="match status" value="1"/>
</dbReference>
<accession>A7BBS4</accession>
<protein>
    <submittedName>
        <fullName evidence="8">Transporter, major facilitator family protein</fullName>
    </submittedName>
</protein>
<keyword evidence="9" id="KW-1185">Reference proteome</keyword>
<evidence type="ECO:0000256" key="2">
    <source>
        <dbReference type="ARBA" id="ARBA00022448"/>
    </source>
</evidence>
<dbReference type="eggNOG" id="COG0477">
    <property type="taxonomic scope" value="Bacteria"/>
</dbReference>
<evidence type="ECO:0000256" key="1">
    <source>
        <dbReference type="ARBA" id="ARBA00004651"/>
    </source>
</evidence>
<keyword evidence="3 6" id="KW-0812">Transmembrane</keyword>
<evidence type="ECO:0000256" key="4">
    <source>
        <dbReference type="ARBA" id="ARBA00022989"/>
    </source>
</evidence>
<dbReference type="Pfam" id="PF07690">
    <property type="entry name" value="MFS_1"/>
    <property type="match status" value="1"/>
</dbReference>
<feature type="transmembrane region" description="Helical" evidence="6">
    <location>
        <begin position="118"/>
        <end position="140"/>
    </location>
</feature>
<evidence type="ECO:0000313" key="9">
    <source>
        <dbReference type="Proteomes" id="UP000003553"/>
    </source>
</evidence>
<evidence type="ECO:0000259" key="7">
    <source>
        <dbReference type="PROSITE" id="PS50850"/>
    </source>
</evidence>
<dbReference type="EMBL" id="AAYI02000004">
    <property type="protein sequence ID" value="EDN80648.1"/>
    <property type="molecule type" value="Genomic_DNA"/>
</dbReference>
<sequence>MGYQSVKLSFICALVSCNTAKRLICGELIAVRTLRFFISSRSAGPTCRVATVPSQVIRGAASAPAVNLRTVATDGEYADGPARVLLPLLGIYALGTVSLQGFNLVYLRVAQDIGAGDASGLITAIPGIVLGVACFLYGTLGDFIPLRRIVDAGIALIVAGSLLGFVFSSSLVGVVVARALQTLGYQAAASAYMILATAIRDPKKRGLYVGLMCAAFQGGTAIGMLAGGILADINWALLLLIPLAGLACLPIMGRRVPARARAGRVDVVGLAIFSSLALLLTLVAANPRWWLIAGLILGGVLFWRYIGRARAPFITRSFFTNVPWARSISLIVIVYCMNFTVAPLMNGIGAANYGLTPAQVSVRLLPAYCVALATAMTSGAVMARIGRGRTVRACVTLILAGTALIALCMSMGPWVITAAMCFIYAGFGALFTPIYDTVFATVAPGQNGRAVAMNDLAMQGSAAIGIGVFTPMLATGAFRAVALVCVIAAATGIAGDWLHEYLYRRGR</sequence>
<dbReference type="Gene3D" id="1.20.1250.20">
    <property type="entry name" value="MFS general substrate transporter like domains"/>
    <property type="match status" value="2"/>
</dbReference>
<dbReference type="PANTHER" id="PTHR42718:SF9">
    <property type="entry name" value="MAJOR FACILITATOR SUPERFAMILY MULTIDRUG TRANSPORTER MFSC"/>
    <property type="match status" value="1"/>
</dbReference>
<comment type="subcellular location">
    <subcellularLocation>
        <location evidence="1">Cell membrane</location>
        <topology evidence="1">Multi-pass membrane protein</topology>
    </subcellularLocation>
</comment>
<dbReference type="HOGENOM" id="CLU_000960_3_2_11"/>
<dbReference type="GO" id="GO:0022857">
    <property type="term" value="F:transmembrane transporter activity"/>
    <property type="evidence" value="ECO:0007669"/>
    <property type="project" value="InterPro"/>
</dbReference>
<dbReference type="InterPro" id="IPR011701">
    <property type="entry name" value="MFS"/>
</dbReference>
<keyword evidence="5 6" id="KW-0472">Membrane</keyword>
<name>A7BBS4_9ACTO</name>
<feature type="domain" description="Major facilitator superfamily (MFS) profile" evidence="7">
    <location>
        <begin position="84"/>
        <end position="507"/>
    </location>
</feature>
<dbReference type="Proteomes" id="UP000003553">
    <property type="component" value="Unassembled WGS sequence"/>
</dbReference>
<keyword evidence="4 6" id="KW-1133">Transmembrane helix</keyword>
<feature type="transmembrane region" description="Helical" evidence="6">
    <location>
        <begin position="422"/>
        <end position="444"/>
    </location>
</feature>
<feature type="transmembrane region" description="Helical" evidence="6">
    <location>
        <begin position="480"/>
        <end position="498"/>
    </location>
</feature>
<dbReference type="InterPro" id="IPR036259">
    <property type="entry name" value="MFS_trans_sf"/>
</dbReference>
<feature type="transmembrane region" description="Helical" evidence="6">
    <location>
        <begin position="152"/>
        <end position="177"/>
    </location>
</feature>
<evidence type="ECO:0000256" key="5">
    <source>
        <dbReference type="ARBA" id="ARBA00023136"/>
    </source>
</evidence>
<feature type="transmembrane region" description="Helical" evidence="6">
    <location>
        <begin position="84"/>
        <end position="106"/>
    </location>
</feature>
<organism evidence="8 9">
    <name type="scientific">Schaalia dentiphila ATCC 17982</name>
    <dbReference type="NCBI Taxonomy" id="411466"/>
    <lineage>
        <taxon>Bacteria</taxon>
        <taxon>Bacillati</taxon>
        <taxon>Actinomycetota</taxon>
        <taxon>Actinomycetes</taxon>
        <taxon>Actinomycetales</taxon>
        <taxon>Actinomycetaceae</taxon>
        <taxon>Schaalia</taxon>
        <taxon>Schaalia dentiphila</taxon>
    </lineage>
</organism>
<proteinExistence type="predicted"/>
<evidence type="ECO:0000256" key="3">
    <source>
        <dbReference type="ARBA" id="ARBA00022692"/>
    </source>
</evidence>